<comment type="caution">
    <text evidence="7">The sequence shown here is derived from an EMBL/GenBank/DDBJ whole genome shotgun (WGS) entry which is preliminary data.</text>
</comment>
<name>A0ABU2DNS7_9MICC</name>
<dbReference type="InterPro" id="IPR017785">
    <property type="entry name" value="Choline-sulfatase"/>
</dbReference>
<gene>
    <name evidence="7" type="primary">betC</name>
    <name evidence="7" type="ORF">RIL96_01055</name>
</gene>
<keyword evidence="8" id="KW-1185">Reference proteome</keyword>
<dbReference type="PANTHER" id="PTHR45953:SF1">
    <property type="entry name" value="IDURONATE 2-SULFATASE"/>
    <property type="match status" value="1"/>
</dbReference>
<sequence>MTSAAQETGTAQETGAARDAHTMSRRPNIVVIQADQLAPDALGAYGNDVVGSPHIDALADDGAVFDRAYCNTPLCAPSRASMMTGRMPSEVGCYDNGDDFPSSTPTFAHHLRAAGYHTALVGRMHFIGPDQHHGFEERLTTDVYPADMDMVPDWDLDLQTKLQWYHDADSVFTAGVSKATVQLDFDEEVGFHTLRHLNDRVRADQAARARGEEPQPFLMVTSFIHPHDPYEPPREQWDRYDGVEIDAPVHPDAPDAEGDPHTHRLRTMSGFDVRQPDHEQTLRARRAYYAAVSYIDDHVGAIRSRLRELDLEEDTVIIVTSDHGDMRGEKGLWYKMSPYEQSARVPLIVYGPPHLVPRGRFSSPVSLVDLMPTLLDFAEAEDAEAPGVSLRRIAAEETAGTGTPHERDVVIEYLAEGVHHPQLTLVRGQHKFVLCPGDPDQLFDLSTDPQETRNLAEDPAHSALAATLRRALEERYDLEALDASVRASQRRRQVVSGALSTGRTRPWDLVPDPSSRYVRGDFWSALDYGTISDPDR</sequence>
<feature type="region of interest" description="Disordered" evidence="4">
    <location>
        <begin position="1"/>
        <end position="24"/>
    </location>
</feature>
<dbReference type="PANTHER" id="PTHR45953">
    <property type="entry name" value="IDURONATE 2-SULFATASE"/>
    <property type="match status" value="1"/>
</dbReference>
<feature type="compositionally biased region" description="Polar residues" evidence="4">
    <location>
        <begin position="1"/>
        <end position="13"/>
    </location>
</feature>
<dbReference type="PROSITE" id="PS00523">
    <property type="entry name" value="SULFATASE_1"/>
    <property type="match status" value="1"/>
</dbReference>
<dbReference type="RefSeq" id="WP_310547142.1">
    <property type="nucleotide sequence ID" value="NZ_JAVKGR010000001.1"/>
</dbReference>
<dbReference type="InterPro" id="IPR000917">
    <property type="entry name" value="Sulfatase_N"/>
</dbReference>
<keyword evidence="3 7" id="KW-0378">Hydrolase</keyword>
<protein>
    <submittedName>
        <fullName evidence="7">Choline-sulfatase</fullName>
        <ecNumber evidence="7">3.1.6.6</ecNumber>
    </submittedName>
</protein>
<dbReference type="EMBL" id="JAVKGR010000001">
    <property type="protein sequence ID" value="MDR8018155.1"/>
    <property type="molecule type" value="Genomic_DNA"/>
</dbReference>
<feature type="domain" description="Choline sulfatase enzyme C-terminal" evidence="6">
    <location>
        <begin position="484"/>
        <end position="520"/>
    </location>
</feature>
<evidence type="ECO:0000313" key="7">
    <source>
        <dbReference type="EMBL" id="MDR8018155.1"/>
    </source>
</evidence>
<evidence type="ECO:0000256" key="4">
    <source>
        <dbReference type="SAM" id="MobiDB-lite"/>
    </source>
</evidence>
<evidence type="ECO:0000259" key="5">
    <source>
        <dbReference type="Pfam" id="PF00884"/>
    </source>
</evidence>
<feature type="domain" description="Sulfatase N-terminal" evidence="5">
    <location>
        <begin position="27"/>
        <end position="378"/>
    </location>
</feature>
<dbReference type="GO" id="GO:0047753">
    <property type="term" value="F:choline-sulfatase activity"/>
    <property type="evidence" value="ECO:0007669"/>
    <property type="project" value="UniProtKB-EC"/>
</dbReference>
<dbReference type="InterPro" id="IPR017850">
    <property type="entry name" value="Alkaline_phosphatase_core_sf"/>
</dbReference>
<dbReference type="InterPro" id="IPR025863">
    <property type="entry name" value="Choline_sulf_C_dom"/>
</dbReference>
<evidence type="ECO:0000256" key="1">
    <source>
        <dbReference type="ARBA" id="ARBA00008779"/>
    </source>
</evidence>
<dbReference type="NCBIfam" id="TIGR03417">
    <property type="entry name" value="chol_sulfatase"/>
    <property type="match status" value="1"/>
</dbReference>
<reference evidence="7 8" key="1">
    <citation type="submission" date="2023-09" db="EMBL/GenBank/DDBJ databases">
        <title>Description of three actinobacteria isolated from air of manufacturing shop in a pharmaceutical factory.</title>
        <authorList>
            <person name="Zhang D.-F."/>
        </authorList>
    </citation>
    <scope>NUCLEOTIDE SEQUENCE [LARGE SCALE GENOMIC DNA]</scope>
    <source>
        <strain evidence="7 8">LY-0111</strain>
    </source>
</reference>
<accession>A0ABU2DNS7</accession>
<evidence type="ECO:0000256" key="2">
    <source>
        <dbReference type="ARBA" id="ARBA00022723"/>
    </source>
</evidence>
<proteinExistence type="inferred from homology"/>
<dbReference type="Pfam" id="PF00884">
    <property type="entry name" value="Sulfatase"/>
    <property type="match status" value="1"/>
</dbReference>
<dbReference type="Pfam" id="PF12411">
    <property type="entry name" value="Choline_sulf_C"/>
    <property type="match status" value="1"/>
</dbReference>
<comment type="similarity">
    <text evidence="1">Belongs to the sulfatase family.</text>
</comment>
<dbReference type="InterPro" id="IPR024607">
    <property type="entry name" value="Sulfatase_CS"/>
</dbReference>
<dbReference type="SUPFAM" id="SSF53649">
    <property type="entry name" value="Alkaline phosphatase-like"/>
    <property type="match status" value="1"/>
</dbReference>
<dbReference type="Proteomes" id="UP001251870">
    <property type="component" value="Unassembled WGS sequence"/>
</dbReference>
<dbReference type="Gene3D" id="3.40.720.10">
    <property type="entry name" value="Alkaline Phosphatase, subunit A"/>
    <property type="match status" value="1"/>
</dbReference>
<organism evidence="7 8">
    <name type="scientific">Nesterenkonia aerolata</name>
    <dbReference type="NCBI Taxonomy" id="3074079"/>
    <lineage>
        <taxon>Bacteria</taxon>
        <taxon>Bacillati</taxon>
        <taxon>Actinomycetota</taxon>
        <taxon>Actinomycetes</taxon>
        <taxon>Micrococcales</taxon>
        <taxon>Micrococcaceae</taxon>
        <taxon>Nesterenkonia</taxon>
    </lineage>
</organism>
<evidence type="ECO:0000313" key="8">
    <source>
        <dbReference type="Proteomes" id="UP001251870"/>
    </source>
</evidence>
<evidence type="ECO:0000256" key="3">
    <source>
        <dbReference type="ARBA" id="ARBA00022801"/>
    </source>
</evidence>
<dbReference type="EC" id="3.1.6.6" evidence="7"/>
<evidence type="ECO:0000259" key="6">
    <source>
        <dbReference type="Pfam" id="PF12411"/>
    </source>
</evidence>
<keyword evidence="2" id="KW-0479">Metal-binding</keyword>